<sequence>MSVIPEILAHIETAYEAHKPVSFIRENYTISEDEAYQVQHAFINKRVQEGDSVAGYKISMTSKETQAIADTHEPAYGTILTSQVLQGDAEYALSHLFSPLIEPELMFFINEDISNNADVQEIIEKTSVAPGIEIPDARYINWFPNFSLMDLLSDNTATGRIVTGSPVPSPSIEKLGAIDLDLKYNGKTTHTGCSDAVLDNPVNAVKWLVEKLASHNLSLQKGMVVSSGTFISPFEAEAGEYLASYRDIGSVKITLI</sequence>
<dbReference type="InterPro" id="IPR050772">
    <property type="entry name" value="Hydratase-Decarb/MhpD_sf"/>
</dbReference>
<reference evidence="1 2" key="1">
    <citation type="submission" date="2014-11" db="EMBL/GenBank/DDBJ databases">
        <authorList>
            <person name="Urmite Genomes Urmite Genomes"/>
        </authorList>
    </citation>
    <scope>NUCLEOTIDE SEQUENCE [LARGE SCALE GENOMIC DNA]</scope>
    <source>
        <strain evidence="1 2">Oc5</strain>
    </source>
</reference>
<accession>A0A0A1MTF8</accession>
<dbReference type="AlphaFoldDB" id="A0A0A1MTF8"/>
<dbReference type="GO" id="GO:0005737">
    <property type="term" value="C:cytoplasm"/>
    <property type="evidence" value="ECO:0007669"/>
    <property type="project" value="TreeGrafter"/>
</dbReference>
<dbReference type="OrthoDB" id="9792137at2"/>
<proteinExistence type="predicted"/>
<dbReference type="Gene3D" id="3.90.850.10">
    <property type="entry name" value="Fumarylacetoacetase-like, C-terminal domain"/>
    <property type="match status" value="1"/>
</dbReference>
<dbReference type="InterPro" id="IPR036663">
    <property type="entry name" value="Fumarylacetoacetase_C_sf"/>
</dbReference>
<protein>
    <submittedName>
        <fullName evidence="1">2-keto-4-pentenoate hydratase</fullName>
    </submittedName>
</protein>
<evidence type="ECO:0000313" key="1">
    <source>
        <dbReference type="EMBL" id="CEI82251.1"/>
    </source>
</evidence>
<dbReference type="Proteomes" id="UP000040453">
    <property type="component" value="Unassembled WGS sequence"/>
</dbReference>
<name>A0A0A1MTF8_9BACI</name>
<dbReference type="STRING" id="545501.BN997_02110"/>
<dbReference type="EMBL" id="CDGG01000001">
    <property type="protein sequence ID" value="CEI82251.1"/>
    <property type="molecule type" value="Genomic_DNA"/>
</dbReference>
<organism evidence="1 2">
    <name type="scientific">Oceanobacillus oncorhynchi</name>
    <dbReference type="NCBI Taxonomy" id="545501"/>
    <lineage>
        <taxon>Bacteria</taxon>
        <taxon>Bacillati</taxon>
        <taxon>Bacillota</taxon>
        <taxon>Bacilli</taxon>
        <taxon>Bacillales</taxon>
        <taxon>Bacillaceae</taxon>
        <taxon>Oceanobacillus</taxon>
    </lineage>
</organism>
<gene>
    <name evidence="1" type="primary">mhpD</name>
    <name evidence="1" type="ORF">BN997_02110</name>
</gene>
<keyword evidence="2" id="KW-1185">Reference proteome</keyword>
<dbReference type="PANTHER" id="PTHR30143:SF0">
    <property type="entry name" value="2-KETO-4-PENTENOATE HYDRATASE"/>
    <property type="match status" value="1"/>
</dbReference>
<evidence type="ECO:0000313" key="2">
    <source>
        <dbReference type="Proteomes" id="UP000040453"/>
    </source>
</evidence>
<dbReference type="PANTHER" id="PTHR30143">
    <property type="entry name" value="ACID HYDRATASE"/>
    <property type="match status" value="1"/>
</dbReference>
<dbReference type="GO" id="GO:0008684">
    <property type="term" value="F:2-oxopent-4-enoate hydratase activity"/>
    <property type="evidence" value="ECO:0007669"/>
    <property type="project" value="TreeGrafter"/>
</dbReference>
<dbReference type="RefSeq" id="WP_042531939.1">
    <property type="nucleotide sequence ID" value="NZ_CAXOIH010000014.1"/>
</dbReference>
<dbReference type="SUPFAM" id="SSF56529">
    <property type="entry name" value="FAH"/>
    <property type="match status" value="1"/>
</dbReference>